<sequence>MFKCIIQAFKEMRMRSQIFLFEIIILLFVLVLAGAATYVELRIFYYISTHSSETMISTLDIKQINQATTLVSHYIKQKHQRRINLIEHLSSFLITYQMQSPKFTKVKQMESCINSELLLIPQYFYQTPKFCYQLHGVHDLITLPQNNQNISLLYNGLSLMNEYDLLYSIESSYFIQVVDNSDYKFDIVYPIGMLINGYDPKTRPWYINHIKQMELHPNEQYFYSEVYKVFIEQYDYQFSITHSLFNSKKQFIGIAKTMLTTNDPSFEYVLYNIILINYAGQVLYNGMEMWQNLTDIFYVFNETITGFNQTDWYKIEQHAINRLSRDNSNQILILYNKYHKKFVHVQCEKFQKENFTLIIFTNVSSINIMEKQFQEIEQSFIFWYFLAASIIISICSLTITISLIVINSICQPLIKLTNQVSLHILQLGNNINQQIFKMFNKQIYSLNLLNNLNNKFMNFQELLLQSQTTKCETCRLLEKMNFNKKESNINLKLIRNQNILLPEFRFVEQIQVQDIIKKSLFQGESMII</sequence>
<proteinExistence type="predicted"/>
<evidence type="ECO:0000313" key="3">
    <source>
        <dbReference type="Proteomes" id="UP000688137"/>
    </source>
</evidence>
<evidence type="ECO:0000256" key="1">
    <source>
        <dbReference type="SAM" id="Phobius"/>
    </source>
</evidence>
<dbReference type="EMBL" id="CAJJDM010000059">
    <property type="protein sequence ID" value="CAD8077318.1"/>
    <property type="molecule type" value="Genomic_DNA"/>
</dbReference>
<dbReference type="OMA" id="FYYISTH"/>
<keyword evidence="1" id="KW-0472">Membrane</keyword>
<feature type="transmembrane region" description="Helical" evidence="1">
    <location>
        <begin position="381"/>
        <end position="406"/>
    </location>
</feature>
<keyword evidence="1" id="KW-1133">Transmembrane helix</keyword>
<gene>
    <name evidence="2" type="ORF">PPRIM_AZ9-3.1.T0580053</name>
</gene>
<evidence type="ECO:0008006" key="4">
    <source>
        <dbReference type="Google" id="ProtNLM"/>
    </source>
</evidence>
<dbReference type="AlphaFoldDB" id="A0A8S1M9U8"/>
<keyword evidence="3" id="KW-1185">Reference proteome</keyword>
<evidence type="ECO:0000313" key="2">
    <source>
        <dbReference type="EMBL" id="CAD8077318.1"/>
    </source>
</evidence>
<comment type="caution">
    <text evidence="2">The sequence shown here is derived from an EMBL/GenBank/DDBJ whole genome shotgun (WGS) entry which is preliminary data.</text>
</comment>
<name>A0A8S1M9U8_PARPR</name>
<protein>
    <recommendedName>
        <fullName evidence="4">Transmembrane protein</fullName>
    </recommendedName>
</protein>
<reference evidence="2" key="1">
    <citation type="submission" date="2021-01" db="EMBL/GenBank/DDBJ databases">
        <authorList>
            <consortium name="Genoscope - CEA"/>
            <person name="William W."/>
        </authorList>
    </citation>
    <scope>NUCLEOTIDE SEQUENCE</scope>
</reference>
<dbReference type="Proteomes" id="UP000688137">
    <property type="component" value="Unassembled WGS sequence"/>
</dbReference>
<keyword evidence="1" id="KW-0812">Transmembrane</keyword>
<accession>A0A8S1M9U8</accession>
<organism evidence="2 3">
    <name type="scientific">Paramecium primaurelia</name>
    <dbReference type="NCBI Taxonomy" id="5886"/>
    <lineage>
        <taxon>Eukaryota</taxon>
        <taxon>Sar</taxon>
        <taxon>Alveolata</taxon>
        <taxon>Ciliophora</taxon>
        <taxon>Intramacronucleata</taxon>
        <taxon>Oligohymenophorea</taxon>
        <taxon>Peniculida</taxon>
        <taxon>Parameciidae</taxon>
        <taxon>Paramecium</taxon>
    </lineage>
</organism>